<evidence type="ECO:0000313" key="3">
    <source>
        <dbReference type="Proteomes" id="UP001497516"/>
    </source>
</evidence>
<reference evidence="2 3" key="1">
    <citation type="submission" date="2024-04" db="EMBL/GenBank/DDBJ databases">
        <authorList>
            <person name="Fracassetti M."/>
        </authorList>
    </citation>
    <scope>NUCLEOTIDE SEQUENCE [LARGE SCALE GENOMIC DNA]</scope>
</reference>
<sequence>MINLSVDLSDFRSVSSTMYISALNVLMVLDLPAKIPPPSLSTPILGPHPKTPSRAKKSKHLDETNKSGGLVFTISERTSSSDDFAAPAPYWGIVREVFPLPL</sequence>
<dbReference type="AlphaFoldDB" id="A0AAV2FEQ7"/>
<name>A0AAV2FEQ7_9ROSI</name>
<feature type="region of interest" description="Disordered" evidence="1">
    <location>
        <begin position="40"/>
        <end position="64"/>
    </location>
</feature>
<accession>A0AAV2FEQ7</accession>
<dbReference type="Proteomes" id="UP001497516">
    <property type="component" value="Chromosome 6"/>
</dbReference>
<keyword evidence="3" id="KW-1185">Reference proteome</keyword>
<dbReference type="EMBL" id="OZ034819">
    <property type="protein sequence ID" value="CAL1396517.1"/>
    <property type="molecule type" value="Genomic_DNA"/>
</dbReference>
<gene>
    <name evidence="2" type="ORF">LTRI10_LOCUS36878</name>
</gene>
<proteinExistence type="predicted"/>
<organism evidence="2 3">
    <name type="scientific">Linum trigynum</name>
    <dbReference type="NCBI Taxonomy" id="586398"/>
    <lineage>
        <taxon>Eukaryota</taxon>
        <taxon>Viridiplantae</taxon>
        <taxon>Streptophyta</taxon>
        <taxon>Embryophyta</taxon>
        <taxon>Tracheophyta</taxon>
        <taxon>Spermatophyta</taxon>
        <taxon>Magnoliopsida</taxon>
        <taxon>eudicotyledons</taxon>
        <taxon>Gunneridae</taxon>
        <taxon>Pentapetalae</taxon>
        <taxon>rosids</taxon>
        <taxon>fabids</taxon>
        <taxon>Malpighiales</taxon>
        <taxon>Linaceae</taxon>
        <taxon>Linum</taxon>
    </lineage>
</organism>
<protein>
    <submittedName>
        <fullName evidence="2">Uncharacterized protein</fullName>
    </submittedName>
</protein>
<evidence type="ECO:0000313" key="2">
    <source>
        <dbReference type="EMBL" id="CAL1396517.1"/>
    </source>
</evidence>
<evidence type="ECO:0000256" key="1">
    <source>
        <dbReference type="SAM" id="MobiDB-lite"/>
    </source>
</evidence>